<feature type="disulfide bond" evidence="9">
    <location>
        <begin position="45"/>
        <end position="60"/>
    </location>
</feature>
<comment type="caution">
    <text evidence="13">The sequence shown here is derived from an EMBL/GenBank/DDBJ whole genome shotgun (WGS) entry which is preliminary data.</text>
</comment>
<keyword evidence="14" id="KW-1185">Reference proteome</keyword>
<dbReference type="InterPro" id="IPR052491">
    <property type="entry name" value="TNFRSF10"/>
</dbReference>
<dbReference type="Pfam" id="PF00020">
    <property type="entry name" value="TNFR_c6"/>
    <property type="match status" value="2"/>
</dbReference>
<feature type="non-terminal residue" evidence="13">
    <location>
        <position position="365"/>
    </location>
</feature>
<evidence type="ECO:0000256" key="3">
    <source>
        <dbReference type="ARBA" id="ARBA00022729"/>
    </source>
</evidence>
<feature type="disulfide bond" evidence="9">
    <location>
        <begin position="86"/>
        <end position="101"/>
    </location>
</feature>
<dbReference type="GO" id="GO:0043065">
    <property type="term" value="P:positive regulation of apoptotic process"/>
    <property type="evidence" value="ECO:0007669"/>
    <property type="project" value="TreeGrafter"/>
</dbReference>
<keyword evidence="3" id="KW-0732">Signal</keyword>
<dbReference type="PROSITE" id="PS50017">
    <property type="entry name" value="DEATH_DOMAIN"/>
    <property type="match status" value="1"/>
</dbReference>
<dbReference type="GO" id="GO:0005886">
    <property type="term" value="C:plasma membrane"/>
    <property type="evidence" value="ECO:0007669"/>
    <property type="project" value="TreeGrafter"/>
</dbReference>
<dbReference type="AlphaFoldDB" id="A0A851NR95"/>
<dbReference type="FunFam" id="2.10.50.10:FF:000004">
    <property type="entry name" value="Tumor necrosis factor receptor superfamily member 6"/>
    <property type="match status" value="1"/>
</dbReference>
<dbReference type="GO" id="GO:0004888">
    <property type="term" value="F:transmembrane signaling receptor activity"/>
    <property type="evidence" value="ECO:0007669"/>
    <property type="project" value="UniProtKB-ARBA"/>
</dbReference>
<evidence type="ECO:0000256" key="5">
    <source>
        <dbReference type="ARBA" id="ARBA00023136"/>
    </source>
</evidence>
<evidence type="ECO:0000256" key="6">
    <source>
        <dbReference type="ARBA" id="ARBA00023157"/>
    </source>
</evidence>
<feature type="disulfide bond" evidence="9">
    <location>
        <begin position="66"/>
        <end position="84"/>
    </location>
</feature>
<feature type="repeat" description="TNFR-Cys" evidence="9">
    <location>
        <begin position="85"/>
        <end position="126"/>
    </location>
</feature>
<evidence type="ECO:0000259" key="11">
    <source>
        <dbReference type="PROSITE" id="PS50017"/>
    </source>
</evidence>
<feature type="domain" description="Death" evidence="11">
    <location>
        <begin position="285"/>
        <end position="354"/>
    </location>
</feature>
<keyword evidence="5 10" id="KW-0472">Membrane</keyword>
<dbReference type="PANTHER" id="PTHR46330">
    <property type="entry name" value="TUMOR NECROSIS FACTOR RECEPTOR SUPERFAMILY MEMBER 10B"/>
    <property type="match status" value="1"/>
</dbReference>
<keyword evidence="8" id="KW-0325">Glycoprotein</keyword>
<dbReference type="Gene3D" id="1.10.533.10">
    <property type="entry name" value="Death Domain, Fas"/>
    <property type="match status" value="1"/>
</dbReference>
<sequence length="365" mass="39859">DARLGSAAALKERTNTSDLLEPDLYSKKCPPGTYVSNTSSKCSPCKRGEYTEYPNDLPNCLPCHTCREDQVELSPCIATRNTQCACRNGTFCSPDHPCEMCQKCRARCPKDQVEIAPCTPHSDLRCGPPTDTSSSSGVSTVAVVVSILVVVVVIVLGVCLWKQCFSHRAAGEGGERSSKPGSVVNRLVLRLTRCCWGGMGMRDNDRNKQIEQEQGLLPAARGSGLEVGHSLGGCCWTFSFQQTSPVSSNPTAEARKKLVPVPGEDPVVLLRRSFDIFARSVPLKDWKRFGRALDLLENDIDQAELYNKLLGEPIFQVLNVWLNRQGTNASINTLLGTLSRIELSGVAGDIASKLVQEGYFQYEVS</sequence>
<dbReference type="EMBL" id="WBMW01003076">
    <property type="protein sequence ID" value="NXC44168.1"/>
    <property type="molecule type" value="Genomic_DNA"/>
</dbReference>
<feature type="non-terminal residue" evidence="13">
    <location>
        <position position="1"/>
    </location>
</feature>
<organism evidence="13 14">
    <name type="scientific">Penelope pileata</name>
    <dbReference type="NCBI Taxonomy" id="1118817"/>
    <lineage>
        <taxon>Eukaryota</taxon>
        <taxon>Metazoa</taxon>
        <taxon>Chordata</taxon>
        <taxon>Craniata</taxon>
        <taxon>Vertebrata</taxon>
        <taxon>Euteleostomi</taxon>
        <taxon>Archelosauria</taxon>
        <taxon>Archosauria</taxon>
        <taxon>Dinosauria</taxon>
        <taxon>Saurischia</taxon>
        <taxon>Theropoda</taxon>
        <taxon>Coelurosauria</taxon>
        <taxon>Aves</taxon>
        <taxon>Neognathae</taxon>
        <taxon>Galloanserae</taxon>
        <taxon>Galliformes</taxon>
        <taxon>Cracidae</taxon>
        <taxon>Penelope</taxon>
    </lineage>
</organism>
<dbReference type="SMART" id="SM00005">
    <property type="entry name" value="DEATH"/>
    <property type="match status" value="1"/>
</dbReference>
<evidence type="ECO:0000256" key="4">
    <source>
        <dbReference type="ARBA" id="ARBA00022737"/>
    </source>
</evidence>
<dbReference type="SUPFAM" id="SSF57586">
    <property type="entry name" value="TNF receptor-like"/>
    <property type="match status" value="2"/>
</dbReference>
<dbReference type="Proteomes" id="UP000613066">
    <property type="component" value="Unassembled WGS sequence"/>
</dbReference>
<evidence type="ECO:0000256" key="7">
    <source>
        <dbReference type="ARBA" id="ARBA00023170"/>
    </source>
</evidence>
<dbReference type="PROSITE" id="PS50050">
    <property type="entry name" value="TNFR_NGFR_2"/>
    <property type="match status" value="2"/>
</dbReference>
<keyword evidence="7" id="KW-0675">Receptor</keyword>
<dbReference type="GO" id="GO:0036462">
    <property type="term" value="P:TRAIL-activated apoptotic signaling pathway"/>
    <property type="evidence" value="ECO:0007669"/>
    <property type="project" value="TreeGrafter"/>
</dbReference>
<accession>A0A851NR95</accession>
<gene>
    <name evidence="13" type="primary">Tnfrsf10b</name>
    <name evidence="13" type="ORF">PENPIL_R11814</name>
</gene>
<dbReference type="SUPFAM" id="SSF47986">
    <property type="entry name" value="DEATH domain"/>
    <property type="match status" value="1"/>
</dbReference>
<dbReference type="SMART" id="SM00208">
    <property type="entry name" value="TNFR"/>
    <property type="match status" value="2"/>
</dbReference>
<evidence type="ECO:0000313" key="14">
    <source>
        <dbReference type="Proteomes" id="UP000613066"/>
    </source>
</evidence>
<feature type="domain" description="TNFR-Cys" evidence="12">
    <location>
        <begin position="44"/>
        <end position="84"/>
    </location>
</feature>
<proteinExistence type="predicted"/>
<feature type="disulfide bond" evidence="9">
    <location>
        <begin position="108"/>
        <end position="126"/>
    </location>
</feature>
<dbReference type="CDD" id="cd10580">
    <property type="entry name" value="TNFRSF10"/>
    <property type="match status" value="1"/>
</dbReference>
<feature type="disulfide bond" evidence="9">
    <location>
        <begin position="63"/>
        <end position="76"/>
    </location>
</feature>
<feature type="repeat" description="TNFR-Cys" evidence="9">
    <location>
        <begin position="44"/>
        <end position="84"/>
    </location>
</feature>
<keyword evidence="2" id="KW-0053">Apoptosis</keyword>
<comment type="caution">
    <text evidence="9">Lacks conserved residue(s) required for the propagation of feature annotation.</text>
</comment>
<dbReference type="CDD" id="cd08315">
    <property type="entry name" value="Death_TRAILR_DR4_DR5"/>
    <property type="match status" value="1"/>
</dbReference>
<feature type="domain" description="TNFR-Cys" evidence="12">
    <location>
        <begin position="85"/>
        <end position="126"/>
    </location>
</feature>
<keyword evidence="4" id="KW-0677">Repeat</keyword>
<evidence type="ECO:0000256" key="2">
    <source>
        <dbReference type="ARBA" id="ARBA00022703"/>
    </source>
</evidence>
<comment type="subcellular location">
    <subcellularLocation>
        <location evidence="1">Membrane</location>
    </subcellularLocation>
</comment>
<feature type="transmembrane region" description="Helical" evidence="10">
    <location>
        <begin position="138"/>
        <end position="161"/>
    </location>
</feature>
<dbReference type="GO" id="GO:0009986">
    <property type="term" value="C:cell surface"/>
    <property type="evidence" value="ECO:0007669"/>
    <property type="project" value="TreeGrafter"/>
</dbReference>
<dbReference type="InterPro" id="IPR001368">
    <property type="entry name" value="TNFR/NGFR_Cys_rich_reg"/>
</dbReference>
<dbReference type="InterPro" id="IPR034029">
    <property type="entry name" value="TNFRSF10A/B_death"/>
</dbReference>
<keyword evidence="10" id="KW-0812">Transmembrane</keyword>
<evidence type="ECO:0000256" key="1">
    <source>
        <dbReference type="ARBA" id="ARBA00004370"/>
    </source>
</evidence>
<dbReference type="PANTHER" id="PTHR46330:SF17">
    <property type="entry name" value="TUMOR NECROSIS FACTOR RECEPTOR SUPERFAMILY, MEMBER 10B"/>
    <property type="match status" value="1"/>
</dbReference>
<name>A0A851NR95_9GALL</name>
<reference evidence="13" key="1">
    <citation type="submission" date="2019-09" db="EMBL/GenBank/DDBJ databases">
        <title>Bird 10,000 Genomes (B10K) Project - Family phase.</title>
        <authorList>
            <person name="Zhang G."/>
        </authorList>
    </citation>
    <scope>NUCLEOTIDE SEQUENCE</scope>
    <source>
        <strain evidence="13">B10K-DU-001-08</strain>
        <tissue evidence="13">Muscle</tissue>
    </source>
</reference>
<evidence type="ECO:0000256" key="10">
    <source>
        <dbReference type="SAM" id="Phobius"/>
    </source>
</evidence>
<dbReference type="InterPro" id="IPR000488">
    <property type="entry name" value="Death_dom"/>
</dbReference>
<dbReference type="InterPro" id="IPR011029">
    <property type="entry name" value="DEATH-like_dom_sf"/>
</dbReference>
<evidence type="ECO:0000259" key="12">
    <source>
        <dbReference type="PROSITE" id="PS50050"/>
    </source>
</evidence>
<dbReference type="InterPro" id="IPR034024">
    <property type="entry name" value="TNFRSF10_N"/>
</dbReference>
<protein>
    <submittedName>
        <fullName evidence="13">TR10B factor</fullName>
    </submittedName>
</protein>
<dbReference type="OrthoDB" id="9417953at2759"/>
<keyword evidence="6 9" id="KW-1015">Disulfide bond</keyword>
<evidence type="ECO:0000313" key="13">
    <source>
        <dbReference type="EMBL" id="NXC44168.1"/>
    </source>
</evidence>
<keyword evidence="10" id="KW-1133">Transmembrane helix</keyword>
<dbReference type="Gene3D" id="2.10.50.10">
    <property type="entry name" value="Tumor Necrosis Factor Receptor, subunit A, domain 2"/>
    <property type="match status" value="3"/>
</dbReference>
<evidence type="ECO:0000256" key="8">
    <source>
        <dbReference type="ARBA" id="ARBA00023180"/>
    </source>
</evidence>
<evidence type="ECO:0000256" key="9">
    <source>
        <dbReference type="PROSITE-ProRule" id="PRU00206"/>
    </source>
</evidence>
<dbReference type="Pfam" id="PF00531">
    <property type="entry name" value="Death"/>
    <property type="match status" value="1"/>
</dbReference>